<dbReference type="Pfam" id="PF25173">
    <property type="entry name" value="Beta-prop_WDR3_1st"/>
    <property type="match status" value="2"/>
</dbReference>
<comment type="function">
    <text evidence="6">Involved in mitochondrial fission. Acts as an adapter protein required to form mitochondrial fission complexes. Formation of these complexes is required to promote constriction and fission of the mitochondrial compartment at a late step in mitochondrial division.</text>
</comment>
<dbReference type="CDD" id="cd00200">
    <property type="entry name" value="WD40"/>
    <property type="match status" value="1"/>
</dbReference>
<dbReference type="FunFam" id="2.130.10.10:FF:000228">
    <property type="entry name" value="COMPASS-like H3K4 histone methylase component WDR5A"/>
    <property type="match status" value="1"/>
</dbReference>
<dbReference type="PROSITE" id="PS50082">
    <property type="entry name" value="WD_REPEATS_2"/>
    <property type="match status" value="10"/>
</dbReference>
<organism evidence="11 12">
    <name type="scientific">Colletotrichum fructicola (strain Nara gc5)</name>
    <name type="common">Anthracnose fungus</name>
    <name type="synonym">Colletotrichum gloeosporioides (strain Nara gc5)</name>
    <dbReference type="NCBI Taxonomy" id="1213859"/>
    <lineage>
        <taxon>Eukaryota</taxon>
        <taxon>Fungi</taxon>
        <taxon>Dikarya</taxon>
        <taxon>Ascomycota</taxon>
        <taxon>Pezizomycotina</taxon>
        <taxon>Sordariomycetes</taxon>
        <taxon>Hypocreomycetidae</taxon>
        <taxon>Glomerellales</taxon>
        <taxon>Glomerellaceae</taxon>
        <taxon>Colletotrichum</taxon>
        <taxon>Colletotrichum gloeosporioides species complex</taxon>
    </lineage>
</organism>
<dbReference type="SUPFAM" id="SSF50998">
    <property type="entry name" value="Quinoprotein alcohol dehydrogenase-like"/>
    <property type="match status" value="1"/>
</dbReference>
<dbReference type="PRINTS" id="PR00320">
    <property type="entry name" value="GPROTEINBRPT"/>
</dbReference>
<feature type="domain" description="Nephrocystin 3-like N-terminal" evidence="10">
    <location>
        <begin position="356"/>
        <end position="475"/>
    </location>
</feature>
<dbReference type="OrthoDB" id="538223at2759"/>
<dbReference type="Pfam" id="PF24883">
    <property type="entry name" value="NPHP3_N"/>
    <property type="match status" value="1"/>
</dbReference>
<evidence type="ECO:0000313" key="11">
    <source>
        <dbReference type="EMBL" id="KAF4475367.1"/>
    </source>
</evidence>
<dbReference type="EMBL" id="ANPB02000010">
    <property type="protein sequence ID" value="KAF4475367.1"/>
    <property type="molecule type" value="Genomic_DNA"/>
</dbReference>
<reference evidence="11 12" key="1">
    <citation type="submission" date="2012-08" db="EMBL/GenBank/DDBJ databases">
        <authorList>
            <person name="Gan P.H.P."/>
            <person name="Ikeda K."/>
            <person name="Irieda H."/>
            <person name="Narusaka M."/>
            <person name="O'Connell R.J."/>
            <person name="Narusaka Y."/>
            <person name="Takano Y."/>
            <person name="Kubo Y."/>
            <person name="Shirasu K."/>
        </authorList>
    </citation>
    <scope>NUCLEOTIDE SEQUENCE [LARGE SCALE GENOMIC DNA]</scope>
    <source>
        <strain evidence="11 12">Nara gc5</strain>
    </source>
</reference>
<dbReference type="PROSITE" id="PS50294">
    <property type="entry name" value="WD_REPEATS_REGION"/>
    <property type="match status" value="10"/>
</dbReference>
<feature type="repeat" description="WD" evidence="7">
    <location>
        <begin position="965"/>
        <end position="1006"/>
    </location>
</feature>
<dbReference type="GeneID" id="43612145"/>
<feature type="repeat" description="WD" evidence="7">
    <location>
        <begin position="1007"/>
        <end position="1048"/>
    </location>
</feature>
<dbReference type="InterPro" id="IPR056884">
    <property type="entry name" value="NPHP3-like_N"/>
</dbReference>
<dbReference type="InterPro" id="IPR015943">
    <property type="entry name" value="WD40/YVTN_repeat-like_dom_sf"/>
</dbReference>
<comment type="caution">
    <text evidence="11">The sequence shown here is derived from an EMBL/GenBank/DDBJ whole genome shotgun (WGS) entry which is preliminary data.</text>
</comment>
<accession>A0A7J6IHZ7</accession>
<feature type="repeat" description="WD" evidence="7">
    <location>
        <begin position="1091"/>
        <end position="1132"/>
    </location>
</feature>
<keyword evidence="1 7" id="KW-0853">WD repeat</keyword>
<feature type="repeat" description="WD" evidence="7">
    <location>
        <begin position="1133"/>
        <end position="1174"/>
    </location>
</feature>
<dbReference type="PROSITE" id="PS00678">
    <property type="entry name" value="WD_REPEATS_1"/>
    <property type="match status" value="10"/>
</dbReference>
<reference evidence="11 12" key="2">
    <citation type="submission" date="2020-04" db="EMBL/GenBank/DDBJ databases">
        <title>Genome sequencing and assembly of multiple isolates from the Colletotrichum gloeosporioides species complex.</title>
        <authorList>
            <person name="Gan P."/>
            <person name="Shirasu K."/>
        </authorList>
    </citation>
    <scope>NUCLEOTIDE SEQUENCE [LARGE SCALE GENOMIC DNA]</scope>
    <source>
        <strain evidence="11 12">Nara gc5</strain>
    </source>
</reference>
<evidence type="ECO:0000256" key="7">
    <source>
        <dbReference type="PROSITE-ProRule" id="PRU00221"/>
    </source>
</evidence>
<feature type="repeat" description="WD" evidence="7">
    <location>
        <begin position="755"/>
        <end position="796"/>
    </location>
</feature>
<evidence type="ECO:0000256" key="3">
    <source>
        <dbReference type="ARBA" id="ARBA00023054"/>
    </source>
</evidence>
<dbReference type="InterPro" id="IPR031359">
    <property type="entry name" value="NACHT_N"/>
</dbReference>
<dbReference type="InterPro" id="IPR020472">
    <property type="entry name" value="WD40_PAC1"/>
</dbReference>
<feature type="repeat" description="WD" evidence="7">
    <location>
        <begin position="881"/>
        <end position="922"/>
    </location>
</feature>
<feature type="repeat" description="WD" evidence="7">
    <location>
        <begin position="1049"/>
        <end position="1090"/>
    </location>
</feature>
<dbReference type="PANTHER" id="PTHR22847:SF637">
    <property type="entry name" value="WD REPEAT DOMAIN 5B"/>
    <property type="match status" value="1"/>
</dbReference>
<protein>
    <recommendedName>
        <fullName evidence="5">Mitochondrial division protein 1</fullName>
    </recommendedName>
</protein>
<evidence type="ECO:0000256" key="1">
    <source>
        <dbReference type="ARBA" id="ARBA00022574"/>
    </source>
</evidence>
<evidence type="ECO:0000256" key="2">
    <source>
        <dbReference type="ARBA" id="ARBA00022737"/>
    </source>
</evidence>
<feature type="compositionally biased region" description="Low complexity" evidence="8">
    <location>
        <begin position="30"/>
        <end position="42"/>
    </location>
</feature>
<name>A0A7J6IHZ7_COLFN</name>
<evidence type="ECO:0000256" key="8">
    <source>
        <dbReference type="SAM" id="MobiDB-lite"/>
    </source>
</evidence>
<comment type="similarity">
    <text evidence="4">Belongs to the WD repeat MDV1/CAF4 family.</text>
</comment>
<dbReference type="InterPro" id="IPR011047">
    <property type="entry name" value="Quinoprotein_ADH-like_sf"/>
</dbReference>
<dbReference type="SMART" id="SM00320">
    <property type="entry name" value="WD40"/>
    <property type="match status" value="10"/>
</dbReference>
<dbReference type="InterPro" id="IPR036322">
    <property type="entry name" value="WD40_repeat_dom_sf"/>
</dbReference>
<evidence type="ECO:0000313" key="12">
    <source>
        <dbReference type="Proteomes" id="UP000011096"/>
    </source>
</evidence>
<dbReference type="RefSeq" id="XP_066007260.1">
    <property type="nucleotide sequence ID" value="XM_066153335.1"/>
</dbReference>
<dbReference type="InterPro" id="IPR019775">
    <property type="entry name" value="WD40_repeat_CS"/>
</dbReference>
<evidence type="ECO:0000256" key="4">
    <source>
        <dbReference type="ARBA" id="ARBA00038415"/>
    </source>
</evidence>
<dbReference type="SUPFAM" id="SSF50978">
    <property type="entry name" value="WD40 repeat-like"/>
    <property type="match status" value="1"/>
</dbReference>
<dbReference type="AlphaFoldDB" id="A0A7J6IHZ7"/>
<feature type="repeat" description="WD" evidence="7">
    <location>
        <begin position="839"/>
        <end position="880"/>
    </location>
</feature>
<evidence type="ECO:0000256" key="5">
    <source>
        <dbReference type="ARBA" id="ARBA00039789"/>
    </source>
</evidence>
<gene>
    <name evidence="11" type="ORF">CGGC5_v015875</name>
</gene>
<dbReference type="Pfam" id="PF00400">
    <property type="entry name" value="WD40"/>
    <property type="match status" value="1"/>
</dbReference>
<dbReference type="FunFam" id="2.130.10.10:FF:000462">
    <property type="entry name" value="Katanin p80 WD40 repeat-containing subunit B1"/>
    <property type="match status" value="1"/>
</dbReference>
<feature type="domain" description="NWD NACHT-NTPase N-terminal" evidence="9">
    <location>
        <begin position="49"/>
        <end position="266"/>
    </location>
</feature>
<evidence type="ECO:0000256" key="6">
    <source>
        <dbReference type="ARBA" id="ARBA00043913"/>
    </source>
</evidence>
<feature type="region of interest" description="Disordered" evidence="8">
    <location>
        <begin position="12"/>
        <end position="42"/>
    </location>
</feature>
<dbReference type="Proteomes" id="UP000011096">
    <property type="component" value="Unassembled WGS sequence"/>
</dbReference>
<dbReference type="Pfam" id="PF17100">
    <property type="entry name" value="NACHT_N"/>
    <property type="match status" value="1"/>
</dbReference>
<dbReference type="PANTHER" id="PTHR22847">
    <property type="entry name" value="WD40 REPEAT PROTEIN"/>
    <property type="match status" value="1"/>
</dbReference>
<evidence type="ECO:0000259" key="9">
    <source>
        <dbReference type="Pfam" id="PF17100"/>
    </source>
</evidence>
<keyword evidence="2" id="KW-0677">Repeat</keyword>
<sequence length="1220" mass="135536">MSCQWLKKFKSSFRKSNSASPHISPPPTPISQSSSPLQTPISTANNLKERLWNQAYDNLKRSESKLVEAYENLLSAELPGDSHTPAASAENHIKPDPQERWHQMELLVQVGLQKTKKGAEFKQKASDVIQVISPLKEVIGKAVQAAPEAAIAWVGVSFALEILANPVFESVTQRNGIEYIVSMMDWYWNLVNLLLKPKDAGPDFEGLRSQLQKHIVHLYQMLLLYQMKSICLYHRSRVNVFLRDVIKLDDWAGKLDDIKVVEADVRRYSKQYTSEKTLQSLESIEDAASSQLKELQLHLKKLQNIEVAIQHHTKRQEEMQQSEEFKKCLADLRVTDPRDDKKRIQETKGGLLTDSYVWVLQNSDFCQWRDNQDQRLLWVKGDPGKGKTMLLCGIIDELEATRGQGQPLSYFFCQATDERLNTATAVLRGLIFMLLDQDPSLVSYMKKYEKAGKALFQDVNAWQAMSEIFANMLHDSKLRAARPDYQNIAINQSQRLSLELNAKSVSTAVDSYITLKISKLGELKGYSPNTASEAPEFTILIKEHHPLASNPKFLRYIISICGSFLTIRQDTIYFVHQSAKDFLMNEAYPALGQILPSGIAHQHHAIFSRSLDVLSRTLRRDIYELRKPGSSVEDTSPPHPDPLASLKYSSAHWVDHLEHSNPADGPARVDLRDNASVHNFLKRHYLHWLEAQSLLKGMPRAVVAMRKLQTLVASMETQLIELVRDACRFILSYKQSWVTMITKGDVDWNACQQTLEGHSDDVRSVAFSPDGRQLASGSDDKTVKLWDTATGQCQQTLEGHSSSVNSVAFSPDGRQLASGSFDKTVKLWDTATGQCQQTLEGHSSSVTSVAFSPDGRQLASGSDDKTVKLWDTATGQCQQTLEGHSDDVRSVAFSLDGRQLASSSLDKTVKLWDTATGQCQQTLEGHSSSVSSVAFSPDGRQLASGSDDKTVKLWDTATGQCQQTLEGYSDRVSSVAFSPDGRQLASSSLDKTVKLWDTATGQCQQTLEGHSDWVRSVAFSPDGRQLASGSLDETVKLWDTATGQCQQTLEGHSSSVNSVAFSPDGRQLASGSFDKTVKLWDTATGQCQQTLEGHSSSVTSVAFSPDGRQLASGSFDKTVKLWDTATGLCQQTLEGHSSSVTSVAFSPDGRQLASGSDDKTVKLWDTATGQCQQTLEGHNSLENVFEVAIQEPTGDLMGLKIFFGYRRSTVQGLMRKMDQK</sequence>
<dbReference type="GO" id="GO:0035097">
    <property type="term" value="C:histone methyltransferase complex"/>
    <property type="evidence" value="ECO:0007669"/>
    <property type="project" value="UniProtKB-ARBA"/>
</dbReference>
<proteinExistence type="inferred from homology"/>
<dbReference type="InterPro" id="IPR001680">
    <property type="entry name" value="WD40_rpt"/>
</dbReference>
<dbReference type="InParanoid" id="A0A7J6IHZ7"/>
<feature type="repeat" description="WD" evidence="7">
    <location>
        <begin position="923"/>
        <end position="964"/>
    </location>
</feature>
<feature type="repeat" description="WD" evidence="7">
    <location>
        <begin position="797"/>
        <end position="838"/>
    </location>
</feature>
<evidence type="ECO:0000259" key="10">
    <source>
        <dbReference type="Pfam" id="PF24883"/>
    </source>
</evidence>
<keyword evidence="3" id="KW-0175">Coiled coil</keyword>
<keyword evidence="12" id="KW-1185">Reference proteome</keyword>
<dbReference type="Gene3D" id="2.130.10.10">
    <property type="entry name" value="YVTN repeat-like/Quinoprotein amine dehydrogenase"/>
    <property type="match status" value="5"/>
</dbReference>